<dbReference type="CDD" id="cd01561">
    <property type="entry name" value="CBS_like"/>
    <property type="match status" value="1"/>
</dbReference>
<dbReference type="RefSeq" id="WP_281884427.1">
    <property type="nucleotide sequence ID" value="NZ_BSDP01000001.1"/>
</dbReference>
<proteinExistence type="predicted"/>
<comment type="cofactor">
    <cofactor evidence="1">
        <name>pyridoxal 5'-phosphate</name>
        <dbReference type="ChEBI" id="CHEBI:597326"/>
    </cofactor>
</comment>
<dbReference type="AlphaFoldDB" id="A0A9W6CX84"/>
<dbReference type="PANTHER" id="PTHR10314">
    <property type="entry name" value="CYSTATHIONINE BETA-SYNTHASE"/>
    <property type="match status" value="1"/>
</dbReference>
<dbReference type="GO" id="GO:1901605">
    <property type="term" value="P:alpha-amino acid metabolic process"/>
    <property type="evidence" value="ECO:0007669"/>
    <property type="project" value="UniProtKB-ARBA"/>
</dbReference>
<sequence length="315" mass="32213">MGDPGGSGRVTGGLAAIGRTPLVRLEHLVPHGAAEVWVKVEGANPTGSYKDRMAVAVLTGALERGDVEPGDTVVEYTGGSTGTALAFVAGVLGLRFTAVFSDAFSDSKRQAMEAFGATVLVEPSGDGTITTELIDRMRQRAHALAEAPHAYYADQFGSPDVPRGYATMGAEIAEQLPGGPDVLCVAVGTGGALMGTLAGLRASGADPAVVAVEPAESALLTTGVPGAHRVEGVAVSVDPPFLDRTVLREVRAIEQDRAFEMCRTLARTEGVFGGGSTGLNVCAAIDEAVALGPGHRVVTIACDSGLKYLGGHIYS</sequence>
<evidence type="ECO:0000313" key="5">
    <source>
        <dbReference type="Proteomes" id="UP001144396"/>
    </source>
</evidence>
<dbReference type="InterPro" id="IPR050214">
    <property type="entry name" value="Cys_Synth/Cystath_Beta-Synth"/>
</dbReference>
<keyword evidence="2" id="KW-0663">Pyridoxal phosphate</keyword>
<feature type="domain" description="Tryptophan synthase beta chain-like PALP" evidence="3">
    <location>
        <begin position="16"/>
        <end position="303"/>
    </location>
</feature>
<dbReference type="Gene3D" id="3.40.50.1100">
    <property type="match status" value="2"/>
</dbReference>
<evidence type="ECO:0000259" key="3">
    <source>
        <dbReference type="Pfam" id="PF00291"/>
    </source>
</evidence>
<accession>A0A9W6CX84</accession>
<keyword evidence="5" id="KW-1185">Reference proteome</keyword>
<dbReference type="InterPro" id="IPR036052">
    <property type="entry name" value="TrpB-like_PALP_sf"/>
</dbReference>
<evidence type="ECO:0000256" key="1">
    <source>
        <dbReference type="ARBA" id="ARBA00001933"/>
    </source>
</evidence>
<protein>
    <submittedName>
        <fullName evidence="4">Cysteine synthase</fullName>
    </submittedName>
</protein>
<dbReference type="Proteomes" id="UP001144396">
    <property type="component" value="Unassembled WGS sequence"/>
</dbReference>
<evidence type="ECO:0000313" key="4">
    <source>
        <dbReference type="EMBL" id="GLI27681.1"/>
    </source>
</evidence>
<name>A0A9W6CX84_9MICO</name>
<organism evidence="4 5">
    <name type="scientific">Agromyces rhizosphaerae</name>
    <dbReference type="NCBI Taxonomy" id="88374"/>
    <lineage>
        <taxon>Bacteria</taxon>
        <taxon>Bacillati</taxon>
        <taxon>Actinomycetota</taxon>
        <taxon>Actinomycetes</taxon>
        <taxon>Micrococcales</taxon>
        <taxon>Microbacteriaceae</taxon>
        <taxon>Agromyces</taxon>
    </lineage>
</organism>
<comment type="caution">
    <text evidence="4">The sequence shown here is derived from an EMBL/GenBank/DDBJ whole genome shotgun (WGS) entry which is preliminary data.</text>
</comment>
<reference evidence="4" key="1">
    <citation type="submission" date="2022-12" db="EMBL/GenBank/DDBJ databases">
        <title>Reference genome sequencing for broad-spectrum identification of bacterial and archaeal isolates by mass spectrometry.</title>
        <authorList>
            <person name="Sekiguchi Y."/>
            <person name="Tourlousse D.M."/>
        </authorList>
    </citation>
    <scope>NUCLEOTIDE SEQUENCE</scope>
    <source>
        <strain evidence="4">14</strain>
    </source>
</reference>
<evidence type="ECO:0000256" key="2">
    <source>
        <dbReference type="ARBA" id="ARBA00022898"/>
    </source>
</evidence>
<gene>
    <name evidence="4" type="primary">cysK</name>
    <name evidence="4" type="ORF">ARHIZOSPH14_19230</name>
</gene>
<dbReference type="SUPFAM" id="SSF53686">
    <property type="entry name" value="Tryptophan synthase beta subunit-like PLP-dependent enzymes"/>
    <property type="match status" value="1"/>
</dbReference>
<dbReference type="EMBL" id="BSDP01000001">
    <property type="protein sequence ID" value="GLI27681.1"/>
    <property type="molecule type" value="Genomic_DNA"/>
</dbReference>
<dbReference type="Pfam" id="PF00291">
    <property type="entry name" value="PALP"/>
    <property type="match status" value="1"/>
</dbReference>
<dbReference type="InterPro" id="IPR001926">
    <property type="entry name" value="TrpB-like_PALP"/>
</dbReference>